<evidence type="ECO:0000313" key="2">
    <source>
        <dbReference type="Proteomes" id="UP001437256"/>
    </source>
</evidence>
<protein>
    <recommendedName>
        <fullName evidence="3">WD40 repeat-like protein</fullName>
    </recommendedName>
</protein>
<name>A0ABR2Z8K7_9AGAR</name>
<reference evidence="1 2" key="1">
    <citation type="submission" date="2024-05" db="EMBL/GenBank/DDBJ databases">
        <title>A draft genome resource for the thread blight pathogen Marasmius tenuissimus strain MS-2.</title>
        <authorList>
            <person name="Yulfo-Soto G.E."/>
            <person name="Baruah I.K."/>
            <person name="Amoako-Attah I."/>
            <person name="Bukari Y."/>
            <person name="Meinhardt L.W."/>
            <person name="Bailey B.A."/>
            <person name="Cohen S.P."/>
        </authorList>
    </citation>
    <scope>NUCLEOTIDE SEQUENCE [LARGE SCALE GENOMIC DNA]</scope>
    <source>
        <strain evidence="1 2">MS-2</strain>
    </source>
</reference>
<comment type="caution">
    <text evidence="1">The sequence shown here is derived from an EMBL/GenBank/DDBJ whole genome shotgun (WGS) entry which is preliminary data.</text>
</comment>
<dbReference type="Proteomes" id="UP001437256">
    <property type="component" value="Unassembled WGS sequence"/>
</dbReference>
<keyword evidence="2" id="KW-1185">Reference proteome</keyword>
<sequence>MFFNQESTSSPTPAIKYDLYATLSGSSDAILSLSPSYQSQFLAVAGYGGLSIWDLTVGSKPETVAVPRGYVSPDPRDGKHLIGVSKWLFFECGSRHVLVLGGLHGQVVLLTLDSGRRYFELWHELHTTTTSQVVSVDVRETFVCQSTFGYVAFVHEDRTYACWRISATESPMKVFTGSLPSSLLPLHIQFDKNRNLYAFAHLGGDIVQLHKATGQEIWKGNSGLNRMNGVVVDMKNGRFLAATSKDYQAHSFPGLSRHQRTFKRVTPISIHYCTQLALLEDGKRVVAGTDADYAVIYRIDSSEPEQILEYPKGGLVQTVTGFHDDNYEYVAMAGSTAEEPSHVLLFRKERPKPKAQSEVSATARSGRPKWFYTCLVLLGLVAMSLLISRLESARLTVWRSDPLDSLFPSFTGPRVDMYKLDRNMDSAGRRTGDDEYYERFEQQMVRWAEKNNLGNLDQLLAANGLMKGESTASVRTDD</sequence>
<dbReference type="InterPro" id="IPR036322">
    <property type="entry name" value="WD40_repeat_dom_sf"/>
</dbReference>
<evidence type="ECO:0000313" key="1">
    <source>
        <dbReference type="EMBL" id="KAL0057685.1"/>
    </source>
</evidence>
<gene>
    <name evidence="1" type="ORF">AAF712_015663</name>
</gene>
<organism evidence="1 2">
    <name type="scientific">Marasmius tenuissimus</name>
    <dbReference type="NCBI Taxonomy" id="585030"/>
    <lineage>
        <taxon>Eukaryota</taxon>
        <taxon>Fungi</taxon>
        <taxon>Dikarya</taxon>
        <taxon>Basidiomycota</taxon>
        <taxon>Agaricomycotina</taxon>
        <taxon>Agaricomycetes</taxon>
        <taxon>Agaricomycetidae</taxon>
        <taxon>Agaricales</taxon>
        <taxon>Marasmiineae</taxon>
        <taxon>Marasmiaceae</taxon>
        <taxon>Marasmius</taxon>
    </lineage>
</organism>
<dbReference type="InterPro" id="IPR015943">
    <property type="entry name" value="WD40/YVTN_repeat-like_dom_sf"/>
</dbReference>
<dbReference type="SUPFAM" id="SSF50978">
    <property type="entry name" value="WD40 repeat-like"/>
    <property type="match status" value="1"/>
</dbReference>
<evidence type="ECO:0008006" key="3">
    <source>
        <dbReference type="Google" id="ProtNLM"/>
    </source>
</evidence>
<dbReference type="Gene3D" id="2.130.10.10">
    <property type="entry name" value="YVTN repeat-like/Quinoprotein amine dehydrogenase"/>
    <property type="match status" value="1"/>
</dbReference>
<dbReference type="EMBL" id="JBBXMP010000461">
    <property type="protein sequence ID" value="KAL0057685.1"/>
    <property type="molecule type" value="Genomic_DNA"/>
</dbReference>
<proteinExistence type="predicted"/>
<accession>A0ABR2Z8K7</accession>